<protein>
    <submittedName>
        <fullName evidence="1">Universal stress protein</fullName>
    </submittedName>
</protein>
<dbReference type="RefSeq" id="WP_159763907.1">
    <property type="nucleotide sequence ID" value="NZ_WUUT01000003.1"/>
</dbReference>
<dbReference type="AlphaFoldDB" id="A0A6B0T6F8"/>
<reference evidence="1 2" key="1">
    <citation type="submission" date="2019-12" db="EMBL/GenBank/DDBJ databases">
        <title>Isolation and characterization of three novel carbon monoxide-oxidizing members of Halobacteria from salione crusts and soils.</title>
        <authorList>
            <person name="Myers M.R."/>
            <person name="King G.M."/>
        </authorList>
    </citation>
    <scope>NUCLEOTIDE SEQUENCE [LARGE SCALE GENOMIC DNA]</scope>
    <source>
        <strain evidence="1 2">WSH3</strain>
    </source>
</reference>
<evidence type="ECO:0000313" key="2">
    <source>
        <dbReference type="Proteomes" id="UP000466535"/>
    </source>
</evidence>
<dbReference type="EMBL" id="WUUT01000003">
    <property type="protein sequence ID" value="MXR51776.1"/>
    <property type="molecule type" value="Genomic_DNA"/>
</dbReference>
<proteinExistence type="predicted"/>
<gene>
    <name evidence="1" type="ORF">GRX03_09185</name>
</gene>
<name>A0A6B0T6F8_9EURY</name>
<dbReference type="Gene3D" id="3.40.50.620">
    <property type="entry name" value="HUPs"/>
    <property type="match status" value="1"/>
</dbReference>
<accession>A0A6B0T6F8</accession>
<organism evidence="1 2">
    <name type="scientific">Halovenus carboxidivorans</name>
    <dbReference type="NCBI Taxonomy" id="2692199"/>
    <lineage>
        <taxon>Archaea</taxon>
        <taxon>Methanobacteriati</taxon>
        <taxon>Methanobacteriota</taxon>
        <taxon>Stenosarchaea group</taxon>
        <taxon>Halobacteria</taxon>
        <taxon>Halobacteriales</taxon>
        <taxon>Haloarculaceae</taxon>
        <taxon>Halovenus</taxon>
    </lineage>
</organism>
<dbReference type="OrthoDB" id="157454at2157"/>
<dbReference type="InterPro" id="IPR014729">
    <property type="entry name" value="Rossmann-like_a/b/a_fold"/>
</dbReference>
<dbReference type="SUPFAM" id="SSF52402">
    <property type="entry name" value="Adenine nucleotide alpha hydrolases-like"/>
    <property type="match status" value="1"/>
</dbReference>
<evidence type="ECO:0000313" key="1">
    <source>
        <dbReference type="EMBL" id="MXR51776.1"/>
    </source>
</evidence>
<dbReference type="Proteomes" id="UP000466535">
    <property type="component" value="Unassembled WGS sequence"/>
</dbReference>
<keyword evidence="2" id="KW-1185">Reference proteome</keyword>
<sequence length="126" mass="12999">MTTVLVGTDSVHTTAAACDYLGPRLDTGDTVLICAVPEGPVSERDAGDAGNVARTRLVEPTVEIIEQNGDGTSVSAVLRDAAEEYDVDEIVVGANRGDPETAGDPPGSTVRELLAAADRPVVVVRV</sequence>
<comment type="caution">
    <text evidence="1">The sequence shown here is derived from an EMBL/GenBank/DDBJ whole genome shotgun (WGS) entry which is preliminary data.</text>
</comment>